<evidence type="ECO:0000259" key="1">
    <source>
        <dbReference type="Pfam" id="PF09347"/>
    </source>
</evidence>
<reference evidence="2 3" key="1">
    <citation type="submission" date="2018-10" db="EMBL/GenBank/DDBJ databases">
        <title>Genomic Encyclopedia of Type Strains, Phase IV (KMG-IV): sequencing the most valuable type-strain genomes for metagenomic binning, comparative biology and taxonomic classification.</title>
        <authorList>
            <person name="Goeker M."/>
        </authorList>
    </citation>
    <scope>NUCLEOTIDE SEQUENCE [LARGE SCALE GENOMIC DNA]</scope>
    <source>
        <strain evidence="2 3">DSM 26916</strain>
    </source>
</reference>
<dbReference type="RefSeq" id="WP_121241325.1">
    <property type="nucleotide sequence ID" value="NZ_BHVV01000006.1"/>
</dbReference>
<accession>A0A497XFM6</accession>
<dbReference type="PANTHER" id="PTHR31527">
    <property type="entry name" value="RE64534P"/>
    <property type="match status" value="1"/>
</dbReference>
<dbReference type="NCBIfam" id="TIGR03425">
    <property type="entry name" value="urea_degr_2"/>
    <property type="match status" value="1"/>
</dbReference>
<evidence type="ECO:0000313" key="2">
    <source>
        <dbReference type="EMBL" id="RLJ64917.1"/>
    </source>
</evidence>
<dbReference type="EMBL" id="RCCI01000005">
    <property type="protein sequence ID" value="RLJ64917.1"/>
    <property type="molecule type" value="Genomic_DNA"/>
</dbReference>
<sequence>MNAPDISSDRLRWEHTVPAGTHWSGLIRRGMALRIVDIEGGANASLLFFNPEDKLERYNMPDTLKAQHTAFLTRGHCLYSDMGRIFCSITADTVGWHDPLCGVSDAALAAEKYGLAPYGAKRNEMIRNGRDSLLVELGKYGLGKRDLGPTVNLFSKVTADEADGALHFHAGHSPAGGTVDLRFEMNTLVALSTAPHPLDPNPDYAPRPVRLIAWHADAPAADDTCRNFRPENGRGFENTERYNAC</sequence>
<proteinExistence type="predicted"/>
<protein>
    <recommendedName>
        <fullName evidence="1">DUF1989 domain-containing protein</fullName>
    </recommendedName>
</protein>
<comment type="caution">
    <text evidence="2">The sequence shown here is derived from an EMBL/GenBank/DDBJ whole genome shotgun (WGS) entry which is preliminary data.</text>
</comment>
<dbReference type="OrthoDB" id="5298498at2"/>
<dbReference type="Proteomes" id="UP000268908">
    <property type="component" value="Unassembled WGS sequence"/>
</dbReference>
<dbReference type="Pfam" id="PF09347">
    <property type="entry name" value="DUF1989"/>
    <property type="match status" value="1"/>
</dbReference>
<keyword evidence="3" id="KW-1185">Reference proteome</keyword>
<organism evidence="2 3">
    <name type="scientific">Sulfurisoma sediminicola</name>
    <dbReference type="NCBI Taxonomy" id="1381557"/>
    <lineage>
        <taxon>Bacteria</taxon>
        <taxon>Pseudomonadati</taxon>
        <taxon>Pseudomonadota</taxon>
        <taxon>Betaproteobacteria</taxon>
        <taxon>Nitrosomonadales</taxon>
        <taxon>Sterolibacteriaceae</taxon>
        <taxon>Sulfurisoma</taxon>
    </lineage>
</organism>
<dbReference type="AlphaFoldDB" id="A0A497XFM6"/>
<dbReference type="InterPro" id="IPR018959">
    <property type="entry name" value="DUF1989"/>
</dbReference>
<dbReference type="InterPro" id="IPR017792">
    <property type="entry name" value="UAAP1"/>
</dbReference>
<dbReference type="PANTHER" id="PTHR31527:SF0">
    <property type="entry name" value="RE64534P"/>
    <property type="match status" value="1"/>
</dbReference>
<evidence type="ECO:0000313" key="3">
    <source>
        <dbReference type="Proteomes" id="UP000268908"/>
    </source>
</evidence>
<feature type="domain" description="DUF1989" evidence="1">
    <location>
        <begin position="15"/>
        <end position="188"/>
    </location>
</feature>
<gene>
    <name evidence="2" type="ORF">DFR35_1566</name>
</gene>
<name>A0A497XFM6_9PROT</name>